<sequence length="169" mass="19739">MKIRKVQIKEKANVKKALNKNSYIIVLFSLLLFVVDIDLFSPEPRFFSSNIFMWKGLAIVFQIIYIISLIQWYYKKKRIANILSNGIITKGTLISTEKIKSNSDGISFYIHLYEYEVDNKKYEVSFKNKSSSVNSYDIIYESNDPQNAVPYADLKDNIKRTIEESILKK</sequence>
<protein>
    <recommendedName>
        <fullName evidence="4">DUF304 domain-containing protein</fullName>
    </recommendedName>
</protein>
<comment type="caution">
    <text evidence="2">The sequence shown here is derived from an EMBL/GenBank/DDBJ whole genome shotgun (WGS) entry which is preliminary data.</text>
</comment>
<dbReference type="Proteomes" id="UP001597548">
    <property type="component" value="Unassembled WGS sequence"/>
</dbReference>
<evidence type="ECO:0000313" key="3">
    <source>
        <dbReference type="Proteomes" id="UP001597548"/>
    </source>
</evidence>
<feature type="transmembrane region" description="Helical" evidence="1">
    <location>
        <begin position="21"/>
        <end position="40"/>
    </location>
</feature>
<keyword evidence="1" id="KW-1133">Transmembrane helix</keyword>
<evidence type="ECO:0000313" key="2">
    <source>
        <dbReference type="EMBL" id="MFD2914288.1"/>
    </source>
</evidence>
<accession>A0ABW5ZRK7</accession>
<reference evidence="3" key="1">
    <citation type="journal article" date="2019" name="Int. J. Syst. Evol. Microbiol.">
        <title>The Global Catalogue of Microorganisms (GCM) 10K type strain sequencing project: providing services to taxonomists for standard genome sequencing and annotation.</title>
        <authorList>
            <consortium name="The Broad Institute Genomics Platform"/>
            <consortium name="The Broad Institute Genome Sequencing Center for Infectious Disease"/>
            <person name="Wu L."/>
            <person name="Ma J."/>
        </authorList>
    </citation>
    <scope>NUCLEOTIDE SEQUENCE [LARGE SCALE GENOMIC DNA]</scope>
    <source>
        <strain evidence="3">KCTC 32514</strain>
    </source>
</reference>
<dbReference type="RefSeq" id="WP_194507370.1">
    <property type="nucleotide sequence ID" value="NZ_JADILU010000002.1"/>
</dbReference>
<proteinExistence type="predicted"/>
<name>A0ABW5ZRK7_9FLAO</name>
<organism evidence="2 3">
    <name type="scientific">Psychroserpens luteus</name>
    <dbReference type="NCBI Taxonomy" id="1434066"/>
    <lineage>
        <taxon>Bacteria</taxon>
        <taxon>Pseudomonadati</taxon>
        <taxon>Bacteroidota</taxon>
        <taxon>Flavobacteriia</taxon>
        <taxon>Flavobacteriales</taxon>
        <taxon>Flavobacteriaceae</taxon>
        <taxon>Psychroserpens</taxon>
    </lineage>
</organism>
<keyword evidence="1" id="KW-0812">Transmembrane</keyword>
<evidence type="ECO:0000256" key="1">
    <source>
        <dbReference type="SAM" id="Phobius"/>
    </source>
</evidence>
<keyword evidence="3" id="KW-1185">Reference proteome</keyword>
<dbReference type="EMBL" id="JBHUOS010000001">
    <property type="protein sequence ID" value="MFD2914288.1"/>
    <property type="molecule type" value="Genomic_DNA"/>
</dbReference>
<keyword evidence="1" id="KW-0472">Membrane</keyword>
<gene>
    <name evidence="2" type="ORF">ACFS29_01445</name>
</gene>
<feature type="transmembrane region" description="Helical" evidence="1">
    <location>
        <begin position="52"/>
        <end position="74"/>
    </location>
</feature>
<evidence type="ECO:0008006" key="4">
    <source>
        <dbReference type="Google" id="ProtNLM"/>
    </source>
</evidence>